<feature type="region of interest" description="Disordered" evidence="1">
    <location>
        <begin position="549"/>
        <end position="607"/>
    </location>
</feature>
<organism evidence="2 3">
    <name type="scientific">Kribbella jiaozuonensis</name>
    <dbReference type="NCBI Taxonomy" id="2575441"/>
    <lineage>
        <taxon>Bacteria</taxon>
        <taxon>Bacillati</taxon>
        <taxon>Actinomycetota</taxon>
        <taxon>Actinomycetes</taxon>
        <taxon>Propionibacteriales</taxon>
        <taxon>Kribbellaceae</taxon>
        <taxon>Kribbella</taxon>
    </lineage>
</organism>
<evidence type="ECO:0000313" key="3">
    <source>
        <dbReference type="Proteomes" id="UP000305836"/>
    </source>
</evidence>
<dbReference type="EMBL" id="SZPZ01000006">
    <property type="protein sequence ID" value="TKK74211.1"/>
    <property type="molecule type" value="Genomic_DNA"/>
</dbReference>
<dbReference type="OrthoDB" id="3798168at2"/>
<dbReference type="RefSeq" id="WP_137258665.1">
    <property type="nucleotide sequence ID" value="NZ_JBHSPQ010000002.1"/>
</dbReference>
<evidence type="ECO:0000256" key="1">
    <source>
        <dbReference type="SAM" id="MobiDB-lite"/>
    </source>
</evidence>
<comment type="caution">
    <text evidence="2">The sequence shown here is derived from an EMBL/GenBank/DDBJ whole genome shotgun (WGS) entry which is preliminary data.</text>
</comment>
<feature type="compositionally biased region" description="Polar residues" evidence="1">
    <location>
        <begin position="571"/>
        <end position="589"/>
    </location>
</feature>
<reference evidence="2 3" key="1">
    <citation type="submission" date="2019-04" db="EMBL/GenBank/DDBJ databases">
        <title>Kribbella sp. NEAU-THZ 27 nov., a novel actinomycete isolated from soil.</title>
        <authorList>
            <person name="Duan L."/>
        </authorList>
    </citation>
    <scope>NUCLEOTIDE SEQUENCE [LARGE SCALE GENOMIC DNA]</scope>
    <source>
        <strain evidence="3">NEAU-THZ27</strain>
    </source>
</reference>
<proteinExistence type="predicted"/>
<keyword evidence="3" id="KW-1185">Reference proteome</keyword>
<protein>
    <submittedName>
        <fullName evidence="2">Uncharacterized protein</fullName>
    </submittedName>
</protein>
<gene>
    <name evidence="2" type="ORF">FDA38_36035</name>
</gene>
<dbReference type="AlphaFoldDB" id="A0A4U3LFM8"/>
<sequence>MRKGRSMPDGYERIDGRVSRAEPQAFDWAYQLTLTLGHTRYDTFDLYARSDWNDNRNAVRADGSIVLGARTAYWIGVSGHRMFDAHYVGQHQPTREEAENVRQALDDFVTVYLEKVDPPQPATTPALRALDSGLRDTVVIPKVIEGSLIDRAFPEIRDVQGRQPYLQAATGALTQRLGSHLGMQAGELEDMLVRTPPGQRFEALADALVEHDPLQRRLPDGSSRTPPADHVARLKANLTQELDDIFEQCGESSRQFDQGAERFGRRAATSVLQHCAQARDAIDTDQAGYQQVASLMSVVQADLATGRASVSQGRDSEAQVLQLKLNTDYWNGRLHTSGLPEGALGYADSDRSLSFDQEQVIDVLANADPAEPPSPELRAAVDVVATEAARLCNPVAPGTRPNDPAGQAIEDQLCRDFVGQERDRLYGALGFDADQPEPDTTATAQVVATLTEAAARRQGLEPHEITARLLTAPSNERIERAAALSLGEPGMVVDRSRWAEATKTLAGTIEATITKAADADRNGQTKLHAWNRATAGERLSHQLTTAIEKAGRPVRQADISGDDALRKSIAAATSGQPRPGSDRTNGSDSTARRGHQPDKSSQRFTGR</sequence>
<evidence type="ECO:0000313" key="2">
    <source>
        <dbReference type="EMBL" id="TKK74211.1"/>
    </source>
</evidence>
<dbReference type="Proteomes" id="UP000305836">
    <property type="component" value="Unassembled WGS sequence"/>
</dbReference>
<name>A0A4U3LFM8_9ACTN</name>
<accession>A0A4U3LFM8</accession>